<feature type="domain" description="GmrSD restriction endonucleases N-terminal" evidence="1">
    <location>
        <begin position="15"/>
        <end position="221"/>
    </location>
</feature>
<protein>
    <recommendedName>
        <fullName evidence="5">DUF262 domain-containing protein</fullName>
    </recommendedName>
</protein>
<evidence type="ECO:0008006" key="5">
    <source>
        <dbReference type="Google" id="ProtNLM"/>
    </source>
</evidence>
<evidence type="ECO:0000259" key="1">
    <source>
        <dbReference type="Pfam" id="PF03235"/>
    </source>
</evidence>
<keyword evidence="4" id="KW-1185">Reference proteome</keyword>
<accession>A0A202E4Y9</accession>
<dbReference type="RefSeq" id="WP_087715612.1">
    <property type="nucleotide sequence ID" value="NZ_MWPH01000005.1"/>
</dbReference>
<reference evidence="3 4" key="1">
    <citation type="submission" date="2017-02" db="EMBL/GenBank/DDBJ databases">
        <title>Natronthermophilus aegyptiacus gen. nov.,sp. nov., an aerobic, extremely halophilic alkalithermophilic archaeon isolated from the athalassohaline Wadi An Natrun, Egypt.</title>
        <authorList>
            <person name="Zhao B."/>
        </authorList>
    </citation>
    <scope>NUCLEOTIDE SEQUENCE [LARGE SCALE GENOMIC DNA]</scope>
    <source>
        <strain evidence="3 4">CGMCC 1.3597</strain>
    </source>
</reference>
<gene>
    <name evidence="3" type="ORF">B2G88_18395</name>
</gene>
<dbReference type="InterPro" id="IPR011089">
    <property type="entry name" value="GmrSD_C"/>
</dbReference>
<feature type="domain" description="GmrSD restriction endonucleases C-terminal" evidence="2">
    <location>
        <begin position="421"/>
        <end position="562"/>
    </location>
</feature>
<dbReference type="PANTHER" id="PTHR35149">
    <property type="entry name" value="SLL5132 PROTEIN"/>
    <property type="match status" value="1"/>
</dbReference>
<dbReference type="Pfam" id="PF07510">
    <property type="entry name" value="GmrSD_C"/>
    <property type="match status" value="1"/>
</dbReference>
<evidence type="ECO:0000313" key="4">
    <source>
        <dbReference type="Proteomes" id="UP000196084"/>
    </source>
</evidence>
<dbReference type="OrthoDB" id="318965at2157"/>
<dbReference type="Proteomes" id="UP000196084">
    <property type="component" value="Unassembled WGS sequence"/>
</dbReference>
<organism evidence="3 4">
    <name type="scientific">Natronolimnobius baerhuensis</name>
    <dbReference type="NCBI Taxonomy" id="253108"/>
    <lineage>
        <taxon>Archaea</taxon>
        <taxon>Methanobacteriati</taxon>
        <taxon>Methanobacteriota</taxon>
        <taxon>Stenosarchaea group</taxon>
        <taxon>Halobacteria</taxon>
        <taxon>Halobacteriales</taxon>
        <taxon>Natrialbaceae</taxon>
        <taxon>Natronolimnobius</taxon>
    </lineage>
</organism>
<sequence>MSMNIDATESTVQGVFADKSTYSVPDYQRPYSWENDQWADFWTDLNTIQNDTHFLGSIVLIKHDGGFNQLAELEVVDGQQRLTTISLLFCAMQSQYEELGDPDGISELINDEYLHERDDSNTKQPKLSLSRYDGDDYEHILEGRENAVDDGSRLLRALRYFEEKLSNHTADELDELRAHLTKQMTIVVVECDTPGSAFRLFETLNNRGMELSSIDLMKNSLLQTATYKYGSDSEEYEHVRNQWEFLLQNVVHQIDHPNRFFRHFIMSREEPDYEGNVSPRKLYDIFNEIIDVDLSDVGISIDEYVDEMVDISDTYMGIIDASIDTYGGKQSKKVNSRLRNLNDIGASHSRTLILRSIEEFDESTKTIEVLRLLESFMTRWRVADLTTGASLDRIFSELCSNAFKKSDPISAIRQRLKEEAPGDDEFKAKFASSEFKQNSMTRYVLDTLEREYYSTGGGKTYDRASVDIEHIAPQAAMSADKYSSWKELLDIGEAEYKNQYRNRIGNLTLLEESLNEEASANPFQQKKDQYRLSDFQMTEYVRSNYSDWNTDTIERRSKELGETAVDIWNFELMD</sequence>
<dbReference type="Pfam" id="PF03235">
    <property type="entry name" value="GmrSD_N"/>
    <property type="match status" value="1"/>
</dbReference>
<dbReference type="AlphaFoldDB" id="A0A202E4Y9"/>
<comment type="caution">
    <text evidence="3">The sequence shown here is derived from an EMBL/GenBank/DDBJ whole genome shotgun (WGS) entry which is preliminary data.</text>
</comment>
<dbReference type="PANTHER" id="PTHR35149:SF2">
    <property type="entry name" value="DUF262 DOMAIN-CONTAINING PROTEIN"/>
    <property type="match status" value="1"/>
</dbReference>
<proteinExistence type="predicted"/>
<evidence type="ECO:0000259" key="2">
    <source>
        <dbReference type="Pfam" id="PF07510"/>
    </source>
</evidence>
<dbReference type="InterPro" id="IPR004919">
    <property type="entry name" value="GmrSD_N"/>
</dbReference>
<name>A0A202E4Y9_9EURY</name>
<dbReference type="EMBL" id="MWPH01000005">
    <property type="protein sequence ID" value="OVE82960.1"/>
    <property type="molecule type" value="Genomic_DNA"/>
</dbReference>
<evidence type="ECO:0000313" key="3">
    <source>
        <dbReference type="EMBL" id="OVE82960.1"/>
    </source>
</evidence>